<gene>
    <name evidence="2" type="ORF">F4Y60_13445</name>
</gene>
<evidence type="ECO:0000256" key="1">
    <source>
        <dbReference type="SAM" id="MobiDB-lite"/>
    </source>
</evidence>
<sequence>MRIALVSTVLLAGCVDWPEAGSAPSVDEGGPWPILKPIDEVIGPQSPENPQAGKQLDVLSDRATRLKSQASAMRREVAGPEDIEALRSELAR</sequence>
<name>A0A6B0Y5R4_9RHOB</name>
<dbReference type="EMBL" id="VXRY01000552">
    <property type="protein sequence ID" value="MXY35060.1"/>
    <property type="molecule type" value="Genomic_DNA"/>
</dbReference>
<dbReference type="AlphaFoldDB" id="A0A6B0Y5R4"/>
<proteinExistence type="predicted"/>
<evidence type="ECO:0000313" key="2">
    <source>
        <dbReference type="EMBL" id="MXY35060.1"/>
    </source>
</evidence>
<reference evidence="2" key="1">
    <citation type="submission" date="2019-09" db="EMBL/GenBank/DDBJ databases">
        <title>Characterisation of the sponge microbiome using genome-centric metagenomics.</title>
        <authorList>
            <person name="Engelberts J.P."/>
            <person name="Robbins S.J."/>
            <person name="De Goeij J.M."/>
            <person name="Aranda M."/>
            <person name="Bell S.C."/>
            <person name="Webster N.S."/>
        </authorList>
    </citation>
    <scope>NUCLEOTIDE SEQUENCE</scope>
    <source>
        <strain evidence="2">SB0664_bin_43</strain>
    </source>
</reference>
<organism evidence="2">
    <name type="scientific">Boseongicola sp. SB0664_bin_43</name>
    <dbReference type="NCBI Taxonomy" id="2604844"/>
    <lineage>
        <taxon>Bacteria</taxon>
        <taxon>Pseudomonadati</taxon>
        <taxon>Pseudomonadota</taxon>
        <taxon>Alphaproteobacteria</taxon>
        <taxon>Rhodobacterales</taxon>
        <taxon>Paracoccaceae</taxon>
        <taxon>Boseongicola</taxon>
    </lineage>
</organism>
<accession>A0A6B0Y5R4</accession>
<comment type="caution">
    <text evidence="2">The sequence shown here is derived from an EMBL/GenBank/DDBJ whole genome shotgun (WGS) entry which is preliminary data.</text>
</comment>
<protein>
    <submittedName>
        <fullName evidence="2">Uncharacterized protein</fullName>
    </submittedName>
</protein>
<feature type="region of interest" description="Disordered" evidence="1">
    <location>
        <begin position="69"/>
        <end position="92"/>
    </location>
</feature>
<feature type="compositionally biased region" description="Basic and acidic residues" evidence="1">
    <location>
        <begin position="73"/>
        <end position="92"/>
    </location>
</feature>